<dbReference type="Proteomes" id="UP001500837">
    <property type="component" value="Unassembled WGS sequence"/>
</dbReference>
<reference evidence="2 3" key="1">
    <citation type="journal article" date="2019" name="Int. J. Syst. Evol. Microbiol.">
        <title>The Global Catalogue of Microorganisms (GCM) 10K type strain sequencing project: providing services to taxonomists for standard genome sequencing and annotation.</title>
        <authorList>
            <consortium name="The Broad Institute Genomics Platform"/>
            <consortium name="The Broad Institute Genome Sequencing Center for Infectious Disease"/>
            <person name="Wu L."/>
            <person name="Ma J."/>
        </authorList>
    </citation>
    <scope>NUCLEOTIDE SEQUENCE [LARGE SCALE GENOMIC DNA]</scope>
    <source>
        <strain evidence="2 3">JCM 16330</strain>
    </source>
</reference>
<feature type="transmembrane region" description="Helical" evidence="1">
    <location>
        <begin position="76"/>
        <end position="101"/>
    </location>
</feature>
<name>A0AAV3SBJ1_9EURY</name>
<sequence>MNMPEMQVNMVAFVAIVGMAVGTYFTRIGGYWLVSRVDLSPRFQAWLSYVPGAILVSLIVPELAKGGPAKWGAALAALVVAWRSGNILYAMLAGIGIVLLLRHLPMAA</sequence>
<keyword evidence="1" id="KW-1133">Transmembrane helix</keyword>
<dbReference type="EMBL" id="BAAABL010000086">
    <property type="protein sequence ID" value="GAA0311952.1"/>
    <property type="molecule type" value="Genomic_DNA"/>
</dbReference>
<dbReference type="AlphaFoldDB" id="A0AAV3SBJ1"/>
<dbReference type="InterPro" id="IPR008407">
    <property type="entry name" value="Brnchd-chn_aa_trnsp_AzlD"/>
</dbReference>
<dbReference type="RefSeq" id="WP_343749358.1">
    <property type="nucleotide sequence ID" value="NZ_BAAABL010000086.1"/>
</dbReference>
<proteinExistence type="predicted"/>
<dbReference type="Pfam" id="PF05437">
    <property type="entry name" value="AzlD"/>
    <property type="match status" value="1"/>
</dbReference>
<evidence type="ECO:0000313" key="3">
    <source>
        <dbReference type="Proteomes" id="UP001500837"/>
    </source>
</evidence>
<protein>
    <submittedName>
        <fullName evidence="2">AzlD family protein</fullName>
    </submittedName>
</protein>
<feature type="transmembrane region" description="Helical" evidence="1">
    <location>
        <begin position="46"/>
        <end position="64"/>
    </location>
</feature>
<keyword evidence="3" id="KW-1185">Reference proteome</keyword>
<organism evidence="2 3">
    <name type="scientific">Halarchaeum salinum</name>
    <dbReference type="NCBI Taxonomy" id="489912"/>
    <lineage>
        <taxon>Archaea</taxon>
        <taxon>Methanobacteriati</taxon>
        <taxon>Methanobacteriota</taxon>
        <taxon>Stenosarchaea group</taxon>
        <taxon>Halobacteria</taxon>
        <taxon>Halobacteriales</taxon>
        <taxon>Halobacteriaceae</taxon>
    </lineage>
</organism>
<keyword evidence="1" id="KW-0472">Membrane</keyword>
<feature type="transmembrane region" description="Helical" evidence="1">
    <location>
        <begin position="12"/>
        <end position="34"/>
    </location>
</feature>
<accession>A0AAV3SBJ1</accession>
<keyword evidence="1" id="KW-0812">Transmembrane</keyword>
<evidence type="ECO:0000313" key="2">
    <source>
        <dbReference type="EMBL" id="GAA0311952.1"/>
    </source>
</evidence>
<gene>
    <name evidence="2" type="ORF">GCM10009066_26550</name>
</gene>
<comment type="caution">
    <text evidence="2">The sequence shown here is derived from an EMBL/GenBank/DDBJ whole genome shotgun (WGS) entry which is preliminary data.</text>
</comment>
<evidence type="ECO:0000256" key="1">
    <source>
        <dbReference type="SAM" id="Phobius"/>
    </source>
</evidence>